<dbReference type="PANTHER" id="PTHR42908:SF10">
    <property type="entry name" value="EUKARYOTIC TRANSLATION ELONGATION FACTOR 2"/>
    <property type="match status" value="1"/>
</dbReference>
<dbReference type="GO" id="GO:0043022">
    <property type="term" value="F:ribosome binding"/>
    <property type="evidence" value="ECO:0007669"/>
    <property type="project" value="TreeGrafter"/>
</dbReference>
<keyword evidence="5" id="KW-0342">GTP-binding</keyword>
<protein>
    <recommendedName>
        <fullName evidence="6">Translation elongation factor EFG/EF2 domain-containing protein</fullName>
    </recommendedName>
</protein>
<feature type="domain" description="Translation elongation factor EFG/EF2" evidence="6">
    <location>
        <begin position="445"/>
        <end position="562"/>
    </location>
</feature>
<keyword evidence="1" id="KW-0963">Cytoplasm</keyword>
<dbReference type="Gene3D" id="3.30.70.240">
    <property type="match status" value="1"/>
</dbReference>
<dbReference type="InterPro" id="IPR014721">
    <property type="entry name" value="Ribsml_uS5_D2-typ_fold_subgr"/>
</dbReference>
<dbReference type="SUPFAM" id="SSF52540">
    <property type="entry name" value="P-loop containing nucleoside triphosphate hydrolases"/>
    <property type="match status" value="1"/>
</dbReference>
<dbReference type="Pfam" id="PF03764">
    <property type="entry name" value="EFG_IV"/>
    <property type="match status" value="1"/>
</dbReference>
<keyword evidence="4" id="KW-0648">Protein biosynthesis</keyword>
<keyword evidence="8" id="KW-1185">Reference proteome</keyword>
<dbReference type="InterPro" id="IPR027417">
    <property type="entry name" value="P-loop_NTPase"/>
</dbReference>
<dbReference type="KEGG" id="amus:LMH87_010595"/>
<dbReference type="GO" id="GO:0005525">
    <property type="term" value="F:GTP binding"/>
    <property type="evidence" value="ECO:0007669"/>
    <property type="project" value="UniProtKB-KW"/>
</dbReference>
<dbReference type="SMART" id="SM00889">
    <property type="entry name" value="EFG_IV"/>
    <property type="match status" value="1"/>
</dbReference>
<proteinExistence type="predicted"/>
<evidence type="ECO:0000259" key="6">
    <source>
        <dbReference type="SMART" id="SM00889"/>
    </source>
</evidence>
<dbReference type="GO" id="GO:0003746">
    <property type="term" value="F:translation elongation factor activity"/>
    <property type="evidence" value="ECO:0007669"/>
    <property type="project" value="UniProtKB-KW"/>
</dbReference>
<dbReference type="SUPFAM" id="SSF54211">
    <property type="entry name" value="Ribosomal protein S5 domain 2-like"/>
    <property type="match status" value="1"/>
</dbReference>
<dbReference type="Gene3D" id="3.30.230.10">
    <property type="match status" value="1"/>
</dbReference>
<evidence type="ECO:0000256" key="4">
    <source>
        <dbReference type="ARBA" id="ARBA00022917"/>
    </source>
</evidence>
<dbReference type="EMBL" id="JAJHUN010000008">
    <property type="protein sequence ID" value="KAJ4154132.1"/>
    <property type="molecule type" value="Genomic_DNA"/>
</dbReference>
<comment type="caution">
    <text evidence="7">The sequence shown here is derived from an EMBL/GenBank/DDBJ whole genome shotgun (WGS) entry which is preliminary data.</text>
</comment>
<evidence type="ECO:0000313" key="7">
    <source>
        <dbReference type="EMBL" id="KAJ4154132.1"/>
    </source>
</evidence>
<dbReference type="Gene3D" id="3.90.1430.10">
    <property type="entry name" value="Yeast translation eEF2 (G' domain)"/>
    <property type="match status" value="1"/>
</dbReference>
<dbReference type="FunFam" id="3.30.230.10:FF:000006">
    <property type="entry name" value="Translation elongation factor 2"/>
    <property type="match status" value="1"/>
</dbReference>
<dbReference type="GeneID" id="80897754"/>
<dbReference type="GO" id="GO:1990904">
    <property type="term" value="C:ribonucleoprotein complex"/>
    <property type="evidence" value="ECO:0007669"/>
    <property type="project" value="TreeGrafter"/>
</dbReference>
<accession>A0A9W8QF96</accession>
<dbReference type="GO" id="GO:0005829">
    <property type="term" value="C:cytosol"/>
    <property type="evidence" value="ECO:0007669"/>
    <property type="project" value="TreeGrafter"/>
</dbReference>
<keyword evidence="3" id="KW-0251">Elongation factor</keyword>
<dbReference type="PANTHER" id="PTHR42908">
    <property type="entry name" value="TRANSLATION ELONGATION FACTOR-RELATED"/>
    <property type="match status" value="1"/>
</dbReference>
<evidence type="ECO:0000256" key="3">
    <source>
        <dbReference type="ARBA" id="ARBA00022768"/>
    </source>
</evidence>
<dbReference type="AlphaFoldDB" id="A0A9W8QF96"/>
<evidence type="ECO:0000256" key="5">
    <source>
        <dbReference type="ARBA" id="ARBA00023134"/>
    </source>
</evidence>
<evidence type="ECO:0000313" key="8">
    <source>
        <dbReference type="Proteomes" id="UP001144673"/>
    </source>
</evidence>
<dbReference type="InterPro" id="IPR020568">
    <property type="entry name" value="Ribosomal_Su5_D2-typ_SF"/>
</dbReference>
<dbReference type="InterPro" id="IPR009000">
    <property type="entry name" value="Transl_B-barrel_sf"/>
</dbReference>
<evidence type="ECO:0000256" key="1">
    <source>
        <dbReference type="ARBA" id="ARBA00022490"/>
    </source>
</evidence>
<reference evidence="7" key="1">
    <citation type="journal article" date="2023" name="Access Microbiol">
        <title>De-novo genome assembly for Akanthomyces muscarius, a biocontrol agent of insect agricultural pests.</title>
        <authorList>
            <person name="Erdos Z."/>
            <person name="Studholme D.J."/>
            <person name="Raymond B."/>
            <person name="Sharma M."/>
        </authorList>
    </citation>
    <scope>NUCLEOTIDE SEQUENCE</scope>
    <source>
        <strain evidence="7">Ve6</strain>
    </source>
</reference>
<dbReference type="Gene3D" id="2.40.30.10">
    <property type="entry name" value="Translation factors"/>
    <property type="match status" value="1"/>
</dbReference>
<dbReference type="RefSeq" id="XP_056054790.1">
    <property type="nucleotide sequence ID" value="XM_056197775.1"/>
</dbReference>
<dbReference type="Proteomes" id="UP001144673">
    <property type="component" value="Chromosome 5"/>
</dbReference>
<sequence>MHQTGDLQPEDLYRASYQKIYEMNCIIRNCPGRPSNVDLEVDPRQGTVLFGSTAAKWGFSLTDFTDLHDAELAVEKGDLRKHLWGDFTFDASSKKWTSIDESSNQSVRRAFNQFIIAPILEIRSAVVAAPADPEPLASILTRLDVKMQEQDETKHGRELFNAIMRAYLPIGKALMTVIRQMPSPVEAQMYRAACLYSGPLQDDAAVGLRQCDPEAPLLIYATQFVPATGSRDKLFLLGRIFAGKLSAGQDVRIHGPGHRHGAKPALYIKPVGDIFTPATGKGNVISPVKGASAGDLVFLSDLSGLIQRSGTISGSPQTHNIRDMYYLQPTIQYIVDVTVPERLPDLVAGLAFLCKTDQLFESSNTSSGQNRIFASDASQVEAGLQTLRSFANDPLVVEGPLPLYRETITAGSSKTALSKSPNKFNRFYASAAPLDEDFTSAIEAGVISPLQEAKLRAATLREEFSWEEKAAQKIWAFGPGSTGPNVVVDVTRAVQFLHEIRDSFVSGFQWASAEGPLAGERLRGLRLNIEDVTLFSDAIHRGGGQIIPTARRVTFASMLLAKPILVEPKYLVQVQTPEPHVGTVRSAISQTGGIFCGTSSHGDHLLGKVWNAAIVQAYMPLEARLKLEVVLQRDPKLSQHVSIESVQAGWQAAAEGDPLDKTSEAGKLVLELRKKNGLSPEIDITNYLDKL</sequence>
<organism evidence="7 8">
    <name type="scientific">Akanthomyces muscarius</name>
    <name type="common">Entomopathogenic fungus</name>
    <name type="synonym">Lecanicillium muscarium</name>
    <dbReference type="NCBI Taxonomy" id="2231603"/>
    <lineage>
        <taxon>Eukaryota</taxon>
        <taxon>Fungi</taxon>
        <taxon>Dikarya</taxon>
        <taxon>Ascomycota</taxon>
        <taxon>Pezizomycotina</taxon>
        <taxon>Sordariomycetes</taxon>
        <taxon>Hypocreomycetidae</taxon>
        <taxon>Hypocreales</taxon>
        <taxon>Cordycipitaceae</taxon>
        <taxon>Akanthomyces</taxon>
    </lineage>
</organism>
<keyword evidence="2" id="KW-0547">Nucleotide-binding</keyword>
<dbReference type="CDD" id="cd01681">
    <property type="entry name" value="aeEF2_snRNP_like_IV"/>
    <property type="match status" value="1"/>
</dbReference>
<dbReference type="GO" id="GO:0003924">
    <property type="term" value="F:GTPase activity"/>
    <property type="evidence" value="ECO:0007669"/>
    <property type="project" value="TreeGrafter"/>
</dbReference>
<dbReference type="InterPro" id="IPR005517">
    <property type="entry name" value="Transl_elong_EFG/EF2_IV"/>
</dbReference>
<evidence type="ECO:0000256" key="2">
    <source>
        <dbReference type="ARBA" id="ARBA00022741"/>
    </source>
</evidence>
<gene>
    <name evidence="7" type="ORF">LMH87_010595</name>
</gene>
<name>A0A9W8QF96_AKAMU</name>
<dbReference type="SUPFAM" id="SSF50447">
    <property type="entry name" value="Translation proteins"/>
    <property type="match status" value="1"/>
</dbReference>